<keyword evidence="2" id="KW-1185">Reference proteome</keyword>
<dbReference type="Proteomes" id="UP000831701">
    <property type="component" value="Chromosome 3"/>
</dbReference>
<reference evidence="1" key="1">
    <citation type="submission" date="2022-04" db="EMBL/GenBank/DDBJ databases">
        <title>Jade perch genome.</title>
        <authorList>
            <person name="Chao B."/>
        </authorList>
    </citation>
    <scope>NUCLEOTIDE SEQUENCE</scope>
    <source>
        <strain evidence="1">CB-2022</strain>
    </source>
</reference>
<dbReference type="EMBL" id="CM041533">
    <property type="protein sequence ID" value="KAI3374585.1"/>
    <property type="molecule type" value="Genomic_DNA"/>
</dbReference>
<proteinExistence type="predicted"/>
<accession>A0ACB8X2U0</accession>
<protein>
    <submittedName>
        <fullName evidence="1">Uncharacterized protein</fullName>
    </submittedName>
</protein>
<name>A0ACB8X2U0_9TELE</name>
<evidence type="ECO:0000313" key="2">
    <source>
        <dbReference type="Proteomes" id="UP000831701"/>
    </source>
</evidence>
<evidence type="ECO:0000313" key="1">
    <source>
        <dbReference type="EMBL" id="KAI3374585.1"/>
    </source>
</evidence>
<organism evidence="1 2">
    <name type="scientific">Scortum barcoo</name>
    <name type="common">barcoo grunter</name>
    <dbReference type="NCBI Taxonomy" id="214431"/>
    <lineage>
        <taxon>Eukaryota</taxon>
        <taxon>Metazoa</taxon>
        <taxon>Chordata</taxon>
        <taxon>Craniata</taxon>
        <taxon>Vertebrata</taxon>
        <taxon>Euteleostomi</taxon>
        <taxon>Actinopterygii</taxon>
        <taxon>Neopterygii</taxon>
        <taxon>Teleostei</taxon>
        <taxon>Neoteleostei</taxon>
        <taxon>Acanthomorphata</taxon>
        <taxon>Eupercaria</taxon>
        <taxon>Centrarchiformes</taxon>
        <taxon>Terapontoidei</taxon>
        <taxon>Terapontidae</taxon>
        <taxon>Scortum</taxon>
    </lineage>
</organism>
<gene>
    <name evidence="1" type="ORF">L3Q82_021158</name>
</gene>
<comment type="caution">
    <text evidence="1">The sequence shown here is derived from an EMBL/GenBank/DDBJ whole genome shotgun (WGS) entry which is preliminary data.</text>
</comment>
<sequence>MYQSLCKRWKPNIQEDEIIKLILKNINPQIASQLRSSGVTSVDGLVRLGQQLEKDRENQLQYEQRKNLLKKPSRAVASEPAMLTPKRPSHPSHNQPPQVYCWRCKGSHAPASCPQWTASRGPPRSSHQQAAKTSHVQESPATLGSLSSSSHLEAANPINSSTFSQEIALPCQLMVPLQIGPWDGIAILDTGSSYTLINEDVWTGLRARQDALKPWTRGPLYLADGEERQPIGWSRMTLALQTQQLTIPCKFDAEKTKAVQDFPIPQNIKELQRFLGMAGWYHRFVPHFSQLTEPLNALKRKGAKFIWTSSCQRAFETLK</sequence>